<name>A0AAE2V2M0_CLOBE</name>
<reference evidence="1" key="1">
    <citation type="submission" date="2020-11" db="EMBL/GenBank/DDBJ databases">
        <authorList>
            <person name="Thieme N."/>
            <person name="Liebl W."/>
            <person name="Zverlov V."/>
        </authorList>
    </citation>
    <scope>NUCLEOTIDE SEQUENCE</scope>
    <source>
        <strain evidence="1">NT08</strain>
    </source>
</reference>
<dbReference type="RefSeq" id="WP_195779999.1">
    <property type="nucleotide sequence ID" value="NZ_JADOEF010000004.1"/>
</dbReference>
<evidence type="ECO:0000313" key="2">
    <source>
        <dbReference type="Proteomes" id="UP000631418"/>
    </source>
</evidence>
<dbReference type="EMBL" id="JADOEF010000004">
    <property type="protein sequence ID" value="MBF7811928.1"/>
    <property type="molecule type" value="Genomic_DNA"/>
</dbReference>
<gene>
    <name evidence="1" type="ORF">IS491_25385</name>
</gene>
<sequence length="116" mass="13733">MSGNPWSSDISEEKVCLSPDEFSINNSDDWTCALEKNYDKGSKFSTFRCDNKEKLLEITKDYWCFLKLILDERNKYEKCLGILEYRNGYPFVTIRKLVIIIIIKWKITFLLGKIEM</sequence>
<evidence type="ECO:0000313" key="1">
    <source>
        <dbReference type="EMBL" id="MBF7811928.1"/>
    </source>
</evidence>
<dbReference type="AlphaFoldDB" id="A0AAE2V2M0"/>
<comment type="caution">
    <text evidence="1">The sequence shown here is derived from an EMBL/GenBank/DDBJ whole genome shotgun (WGS) entry which is preliminary data.</text>
</comment>
<organism evidence="1 2">
    <name type="scientific">Clostridium beijerinckii</name>
    <name type="common">Clostridium MP</name>
    <dbReference type="NCBI Taxonomy" id="1520"/>
    <lineage>
        <taxon>Bacteria</taxon>
        <taxon>Bacillati</taxon>
        <taxon>Bacillota</taxon>
        <taxon>Clostridia</taxon>
        <taxon>Eubacteriales</taxon>
        <taxon>Clostridiaceae</taxon>
        <taxon>Clostridium</taxon>
    </lineage>
</organism>
<protein>
    <submittedName>
        <fullName evidence="1">Uncharacterized protein</fullName>
    </submittedName>
</protein>
<dbReference type="Proteomes" id="UP000631418">
    <property type="component" value="Unassembled WGS sequence"/>
</dbReference>
<proteinExistence type="predicted"/>
<accession>A0AAE2V2M0</accession>